<protein>
    <recommendedName>
        <fullName evidence="2">Ribosome-binding factor A</fullName>
    </recommendedName>
</protein>
<proteinExistence type="inferred from homology"/>
<reference evidence="3 4" key="1">
    <citation type="journal article" date="2016" name="Nat. Commun.">
        <title>Thousands of microbial genomes shed light on interconnected biogeochemical processes in an aquifer system.</title>
        <authorList>
            <person name="Anantharaman K."/>
            <person name="Brown C.T."/>
            <person name="Hug L.A."/>
            <person name="Sharon I."/>
            <person name="Castelle C.J."/>
            <person name="Probst A.J."/>
            <person name="Thomas B.C."/>
            <person name="Singh A."/>
            <person name="Wilkins M.J."/>
            <person name="Karaoz U."/>
            <person name="Brodie E.L."/>
            <person name="Williams K.H."/>
            <person name="Hubbard S.S."/>
            <person name="Banfield J.F."/>
        </authorList>
    </citation>
    <scope>NUCLEOTIDE SEQUENCE [LARGE SCALE GENOMIC DNA]</scope>
</reference>
<accession>A0A1F7UY12</accession>
<organism evidence="3 4">
    <name type="scientific">Candidatus Uhrbacteria bacterium RIFCSPLOWO2_01_FULL_47_25</name>
    <dbReference type="NCBI Taxonomy" id="1802402"/>
    <lineage>
        <taxon>Bacteria</taxon>
        <taxon>Candidatus Uhriibacteriota</taxon>
    </lineage>
</organism>
<dbReference type="Proteomes" id="UP000176846">
    <property type="component" value="Unassembled WGS sequence"/>
</dbReference>
<comment type="caution">
    <text evidence="3">The sequence shown here is derived from an EMBL/GenBank/DDBJ whole genome shotgun (WGS) entry which is preliminary data.</text>
</comment>
<evidence type="ECO:0000313" key="4">
    <source>
        <dbReference type="Proteomes" id="UP000176846"/>
    </source>
</evidence>
<evidence type="ECO:0000313" key="3">
    <source>
        <dbReference type="EMBL" id="OGL82638.1"/>
    </source>
</evidence>
<evidence type="ECO:0000256" key="2">
    <source>
        <dbReference type="HAMAP-Rule" id="MF_00003"/>
    </source>
</evidence>
<comment type="similarity">
    <text evidence="2">Belongs to the RbfA family.</text>
</comment>
<dbReference type="SUPFAM" id="SSF89919">
    <property type="entry name" value="Ribosome-binding factor A, RbfA"/>
    <property type="match status" value="1"/>
</dbReference>
<keyword evidence="1 2" id="KW-0690">Ribosome biogenesis</keyword>
<dbReference type="EMBL" id="MGEK01000015">
    <property type="protein sequence ID" value="OGL82638.1"/>
    <property type="molecule type" value="Genomic_DNA"/>
</dbReference>
<dbReference type="PANTHER" id="PTHR33515">
    <property type="entry name" value="RIBOSOME-BINDING FACTOR A, CHLOROPLASTIC-RELATED"/>
    <property type="match status" value="1"/>
</dbReference>
<sequence>MSRRLEQMNSLLRERISQFLLFNFESPPGVLVTITRVETTPDLHEAKVYVSILPKNTRGSILESLRKMAPEIRRSLYHDLETHSVPIIVFLIDEADVRAAGVEELLDSLRDTS</sequence>
<gene>
    <name evidence="2" type="primary">rbfA</name>
    <name evidence="3" type="ORF">A2936_04880</name>
</gene>
<comment type="subunit">
    <text evidence="2">Monomer. Binds 30S ribosomal subunits, but not 50S ribosomal subunits or 70S ribosomes.</text>
</comment>
<keyword evidence="2" id="KW-0963">Cytoplasm</keyword>
<dbReference type="PANTHER" id="PTHR33515:SF1">
    <property type="entry name" value="RIBOSOME-BINDING FACTOR A, CHLOROPLASTIC-RELATED"/>
    <property type="match status" value="1"/>
</dbReference>
<comment type="subcellular location">
    <subcellularLocation>
        <location evidence="2">Cytoplasm</location>
    </subcellularLocation>
</comment>
<dbReference type="NCBIfam" id="TIGR00082">
    <property type="entry name" value="rbfA"/>
    <property type="match status" value="1"/>
</dbReference>
<dbReference type="AlphaFoldDB" id="A0A1F7UY12"/>
<dbReference type="GO" id="GO:0030490">
    <property type="term" value="P:maturation of SSU-rRNA"/>
    <property type="evidence" value="ECO:0007669"/>
    <property type="project" value="UniProtKB-UniRule"/>
</dbReference>
<comment type="function">
    <text evidence="2">One of several proteins that assist in the late maturation steps of the functional core of the 30S ribosomal subunit. Associates with free 30S ribosomal subunits (but not with 30S subunits that are part of 70S ribosomes or polysomes). Required for efficient processing of 16S rRNA. May interact with the 5'-terminal helix region of 16S rRNA.</text>
</comment>
<dbReference type="InterPro" id="IPR015946">
    <property type="entry name" value="KH_dom-like_a/b"/>
</dbReference>
<name>A0A1F7UY12_9BACT</name>
<dbReference type="GO" id="GO:0005829">
    <property type="term" value="C:cytosol"/>
    <property type="evidence" value="ECO:0007669"/>
    <property type="project" value="TreeGrafter"/>
</dbReference>
<dbReference type="InterPro" id="IPR023799">
    <property type="entry name" value="RbfA_dom_sf"/>
</dbReference>
<dbReference type="GO" id="GO:0043024">
    <property type="term" value="F:ribosomal small subunit binding"/>
    <property type="evidence" value="ECO:0007669"/>
    <property type="project" value="TreeGrafter"/>
</dbReference>
<dbReference type="InterPro" id="IPR000238">
    <property type="entry name" value="RbfA"/>
</dbReference>
<evidence type="ECO:0000256" key="1">
    <source>
        <dbReference type="ARBA" id="ARBA00022517"/>
    </source>
</evidence>
<dbReference type="Gene3D" id="3.30.300.20">
    <property type="match status" value="1"/>
</dbReference>
<dbReference type="Pfam" id="PF02033">
    <property type="entry name" value="RBFA"/>
    <property type="match status" value="1"/>
</dbReference>
<dbReference type="HAMAP" id="MF_00003">
    <property type="entry name" value="RbfA"/>
    <property type="match status" value="1"/>
</dbReference>